<evidence type="ECO:0000256" key="2">
    <source>
        <dbReference type="ARBA" id="ARBA00023002"/>
    </source>
</evidence>
<accession>A0ABT1SX38</accession>
<gene>
    <name evidence="4" type="ORF">NPE20_03045</name>
</gene>
<dbReference type="RefSeq" id="WP_256537126.1">
    <property type="nucleotide sequence ID" value="NZ_JANHOH010000001.1"/>
</dbReference>
<dbReference type="CDD" id="cd05355">
    <property type="entry name" value="SDR_c1"/>
    <property type="match status" value="1"/>
</dbReference>
<name>A0ABT1SX38_9SPHI</name>
<evidence type="ECO:0000256" key="3">
    <source>
        <dbReference type="SAM" id="MobiDB-lite"/>
    </source>
</evidence>
<dbReference type="Proteomes" id="UP001204376">
    <property type="component" value="Unassembled WGS sequence"/>
</dbReference>
<evidence type="ECO:0000313" key="4">
    <source>
        <dbReference type="EMBL" id="MCQ6956914.1"/>
    </source>
</evidence>
<comment type="similarity">
    <text evidence="1">Belongs to the short-chain dehydrogenases/reductases (SDR) family.</text>
</comment>
<keyword evidence="5" id="KW-1185">Reference proteome</keyword>
<protein>
    <submittedName>
        <fullName evidence="4">SDR family oxidoreductase</fullName>
    </submittedName>
</protein>
<dbReference type="Gene3D" id="3.40.50.720">
    <property type="entry name" value="NAD(P)-binding Rossmann-like Domain"/>
    <property type="match status" value="1"/>
</dbReference>
<comment type="caution">
    <text evidence="4">The sequence shown here is derived from an EMBL/GenBank/DDBJ whole genome shotgun (WGS) entry which is preliminary data.</text>
</comment>
<dbReference type="Pfam" id="PF13561">
    <property type="entry name" value="adh_short_C2"/>
    <property type="match status" value="1"/>
</dbReference>
<dbReference type="InterPro" id="IPR036291">
    <property type="entry name" value="NAD(P)-bd_dom_sf"/>
</dbReference>
<organism evidence="4 5">
    <name type="scientific">Mucilaginibacter aquariorum</name>
    <dbReference type="NCBI Taxonomy" id="2967225"/>
    <lineage>
        <taxon>Bacteria</taxon>
        <taxon>Pseudomonadati</taxon>
        <taxon>Bacteroidota</taxon>
        <taxon>Sphingobacteriia</taxon>
        <taxon>Sphingobacteriales</taxon>
        <taxon>Sphingobacteriaceae</taxon>
        <taxon>Mucilaginibacter</taxon>
    </lineage>
</organism>
<proteinExistence type="inferred from homology"/>
<sequence length="284" mass="31003">MSTQQETPEKQDHQPGVEAEMDPRPEYIKANYKAAGKLEGKVALITGGDSGIGRAVAVHYAREGADVAIVYLEEDEDATETQKLIEAEGRKCLLIRGDVKDRQFVNNAVEQIVNDLGKLNVLVNNAAVQFPKQDLKDITEEQLEDTFKTNIFGYFHFATAALEHLHEGDTIINTTSVTAYRSSPNLIDYSSTKGAITAFTRSLATNLAKKKIRVNAVAPGPIWTPLIVSTFDEEKIKEFGKETGMERAGQPSEVGPAYVFLASDDSSYITGQVIHVNGGEVVNG</sequence>
<dbReference type="SUPFAM" id="SSF51735">
    <property type="entry name" value="NAD(P)-binding Rossmann-fold domains"/>
    <property type="match status" value="1"/>
</dbReference>
<dbReference type="PANTHER" id="PTHR48107:SF16">
    <property type="entry name" value="NADPH-DEPENDENT ALDEHYDE REDUCTASE 1, CHLOROPLASTIC"/>
    <property type="match status" value="1"/>
</dbReference>
<dbReference type="PROSITE" id="PS00061">
    <property type="entry name" value="ADH_SHORT"/>
    <property type="match status" value="1"/>
</dbReference>
<evidence type="ECO:0000256" key="1">
    <source>
        <dbReference type="ARBA" id="ARBA00006484"/>
    </source>
</evidence>
<dbReference type="InterPro" id="IPR020904">
    <property type="entry name" value="Sc_DH/Rdtase_CS"/>
</dbReference>
<dbReference type="InterPro" id="IPR002347">
    <property type="entry name" value="SDR_fam"/>
</dbReference>
<dbReference type="EMBL" id="JANHOH010000001">
    <property type="protein sequence ID" value="MCQ6956914.1"/>
    <property type="molecule type" value="Genomic_DNA"/>
</dbReference>
<evidence type="ECO:0000313" key="5">
    <source>
        <dbReference type="Proteomes" id="UP001204376"/>
    </source>
</evidence>
<reference evidence="4 5" key="1">
    <citation type="submission" date="2022-07" db="EMBL/GenBank/DDBJ databases">
        <title>Mucilaginibacter sp. JC4.</title>
        <authorList>
            <person name="Le V."/>
            <person name="Ko S.-R."/>
            <person name="Ahn C.-Y."/>
            <person name="Oh H.-M."/>
        </authorList>
    </citation>
    <scope>NUCLEOTIDE SEQUENCE [LARGE SCALE GENOMIC DNA]</scope>
    <source>
        <strain evidence="4 5">JC4</strain>
    </source>
</reference>
<dbReference type="NCBIfam" id="NF005214">
    <property type="entry name" value="PRK06701.1"/>
    <property type="match status" value="1"/>
</dbReference>
<dbReference type="PRINTS" id="PR00081">
    <property type="entry name" value="GDHRDH"/>
</dbReference>
<dbReference type="PANTHER" id="PTHR48107">
    <property type="entry name" value="NADPH-DEPENDENT ALDEHYDE REDUCTASE-LIKE PROTEIN, CHLOROPLASTIC-RELATED"/>
    <property type="match status" value="1"/>
</dbReference>
<feature type="compositionally biased region" description="Basic and acidic residues" evidence="3">
    <location>
        <begin position="7"/>
        <end position="24"/>
    </location>
</feature>
<dbReference type="PRINTS" id="PR00080">
    <property type="entry name" value="SDRFAMILY"/>
</dbReference>
<feature type="region of interest" description="Disordered" evidence="3">
    <location>
        <begin position="1"/>
        <end position="24"/>
    </location>
</feature>
<keyword evidence="2" id="KW-0560">Oxidoreductase</keyword>
<dbReference type="NCBIfam" id="NF005559">
    <property type="entry name" value="PRK07231.1"/>
    <property type="match status" value="1"/>
</dbReference>